<keyword evidence="4" id="KW-1185">Reference proteome</keyword>
<evidence type="ECO:0000256" key="1">
    <source>
        <dbReference type="SAM" id="MobiDB-lite"/>
    </source>
</evidence>
<proteinExistence type="predicted"/>
<comment type="caution">
    <text evidence="3">The sequence shown here is derived from an EMBL/GenBank/DDBJ whole genome shotgun (WGS) entry which is preliminary data.</text>
</comment>
<evidence type="ECO:0000313" key="4">
    <source>
        <dbReference type="Proteomes" id="UP000477849"/>
    </source>
</evidence>
<dbReference type="AlphaFoldDB" id="A0A6M1S601"/>
<dbReference type="EMBL" id="JAAKZH010000006">
    <property type="protein sequence ID" value="NGO65741.1"/>
    <property type="molecule type" value="Genomic_DNA"/>
</dbReference>
<dbReference type="SUPFAM" id="SSF51182">
    <property type="entry name" value="RmlC-like cupins"/>
    <property type="match status" value="1"/>
</dbReference>
<name>A0A6M1S601_9HYPH</name>
<dbReference type="Gene3D" id="2.60.120.10">
    <property type="entry name" value="Jelly Rolls"/>
    <property type="match status" value="1"/>
</dbReference>
<evidence type="ECO:0000259" key="2">
    <source>
        <dbReference type="Pfam" id="PF05899"/>
    </source>
</evidence>
<accession>A0A6M1S601</accession>
<evidence type="ECO:0000313" key="3">
    <source>
        <dbReference type="EMBL" id="NGO65741.1"/>
    </source>
</evidence>
<dbReference type="PANTHER" id="PTHR40943">
    <property type="entry name" value="CYTOPLASMIC PROTEIN-RELATED"/>
    <property type="match status" value="1"/>
</dbReference>
<dbReference type="Proteomes" id="UP000477849">
    <property type="component" value="Unassembled WGS sequence"/>
</dbReference>
<dbReference type="InterPro" id="IPR008579">
    <property type="entry name" value="UGlyAH_Cupin_dom"/>
</dbReference>
<feature type="domain" description="(S)-ureidoglycine aminohydrolase cupin" evidence="2">
    <location>
        <begin position="49"/>
        <end position="117"/>
    </location>
</feature>
<organism evidence="3 4">
    <name type="scientific">Rhizobium daejeonense</name>
    <dbReference type="NCBI Taxonomy" id="240521"/>
    <lineage>
        <taxon>Bacteria</taxon>
        <taxon>Pseudomonadati</taxon>
        <taxon>Pseudomonadota</taxon>
        <taxon>Alphaproteobacteria</taxon>
        <taxon>Hyphomicrobiales</taxon>
        <taxon>Rhizobiaceae</taxon>
        <taxon>Rhizobium/Agrobacterium group</taxon>
        <taxon>Rhizobium</taxon>
    </lineage>
</organism>
<dbReference type="PANTHER" id="PTHR40943:SF1">
    <property type="entry name" value="CYTOPLASMIC PROTEIN"/>
    <property type="match status" value="1"/>
</dbReference>
<dbReference type="InterPro" id="IPR014710">
    <property type="entry name" value="RmlC-like_jellyroll"/>
</dbReference>
<sequence length="120" mass="13310">MVETTQSSAPHIYDATTFSDLVDWGDQPDSLEGQSHSSGRLVFKGPNNQPESGIWVCTPGRWRLSIPRDEFCHFVAGRAVYRSDAGEVIEVEPGTVVMFPGGWTGECTVIETMRNIYMLV</sequence>
<dbReference type="RefSeq" id="WP_163898476.1">
    <property type="nucleotide sequence ID" value="NZ_CP048426.1"/>
</dbReference>
<reference evidence="3 4" key="1">
    <citation type="submission" date="2020-02" db="EMBL/GenBank/DDBJ databases">
        <title>Genome sequence of the type strain CCBAU10050 of Rhizobium daejeonense.</title>
        <authorList>
            <person name="Gao J."/>
            <person name="Sun J."/>
        </authorList>
    </citation>
    <scope>NUCLEOTIDE SEQUENCE [LARGE SCALE GENOMIC DNA]</scope>
    <source>
        <strain evidence="3 4">CCBAU10050</strain>
    </source>
</reference>
<gene>
    <name evidence="3" type="ORF">G6N76_18885</name>
</gene>
<protein>
    <submittedName>
        <fullName evidence="3">Cupin domain-containing protein</fullName>
    </submittedName>
</protein>
<dbReference type="Pfam" id="PF05899">
    <property type="entry name" value="Cupin_3"/>
    <property type="match status" value="1"/>
</dbReference>
<dbReference type="InterPro" id="IPR011051">
    <property type="entry name" value="RmlC_Cupin_sf"/>
</dbReference>
<feature type="region of interest" description="Disordered" evidence="1">
    <location>
        <begin position="24"/>
        <end position="43"/>
    </location>
</feature>